<proteinExistence type="predicted"/>
<reference evidence="2 3" key="1">
    <citation type="journal article" date="2021" name="Elife">
        <title>Chloroplast acquisition without the gene transfer in kleptoplastic sea slugs, Plakobranchus ocellatus.</title>
        <authorList>
            <person name="Maeda T."/>
            <person name="Takahashi S."/>
            <person name="Yoshida T."/>
            <person name="Shimamura S."/>
            <person name="Takaki Y."/>
            <person name="Nagai Y."/>
            <person name="Toyoda A."/>
            <person name="Suzuki Y."/>
            <person name="Arimoto A."/>
            <person name="Ishii H."/>
            <person name="Satoh N."/>
            <person name="Nishiyama T."/>
            <person name="Hasebe M."/>
            <person name="Maruyama T."/>
            <person name="Minagawa J."/>
            <person name="Obokata J."/>
            <person name="Shigenobu S."/>
        </authorList>
    </citation>
    <scope>NUCLEOTIDE SEQUENCE [LARGE SCALE GENOMIC DNA]</scope>
</reference>
<dbReference type="EMBL" id="BLXT01003735">
    <property type="protein sequence ID" value="GFO04115.1"/>
    <property type="molecule type" value="Genomic_DNA"/>
</dbReference>
<name>A0AAV4A9R1_9GAST</name>
<dbReference type="Proteomes" id="UP000735302">
    <property type="component" value="Unassembled WGS sequence"/>
</dbReference>
<organism evidence="2 3">
    <name type="scientific">Plakobranchus ocellatus</name>
    <dbReference type="NCBI Taxonomy" id="259542"/>
    <lineage>
        <taxon>Eukaryota</taxon>
        <taxon>Metazoa</taxon>
        <taxon>Spiralia</taxon>
        <taxon>Lophotrochozoa</taxon>
        <taxon>Mollusca</taxon>
        <taxon>Gastropoda</taxon>
        <taxon>Heterobranchia</taxon>
        <taxon>Euthyneura</taxon>
        <taxon>Panpulmonata</taxon>
        <taxon>Sacoglossa</taxon>
        <taxon>Placobranchoidea</taxon>
        <taxon>Plakobranchidae</taxon>
        <taxon>Plakobranchus</taxon>
    </lineage>
</organism>
<protein>
    <submittedName>
        <fullName evidence="2">Zinc finger protein</fullName>
    </submittedName>
</protein>
<comment type="caution">
    <text evidence="2">The sequence shown here is derived from an EMBL/GenBank/DDBJ whole genome shotgun (WGS) entry which is preliminary data.</text>
</comment>
<dbReference type="AlphaFoldDB" id="A0AAV4A9R1"/>
<feature type="compositionally biased region" description="Basic and acidic residues" evidence="1">
    <location>
        <begin position="1"/>
        <end position="10"/>
    </location>
</feature>
<sequence length="77" mass="8530">MKNQQERTDMEEPVSQDDTSSRAPATGAQQQEQQYAETAYLLKIEAVAEALVDIYSRFGVPKEVLSNQGTQFMCAAS</sequence>
<evidence type="ECO:0000313" key="3">
    <source>
        <dbReference type="Proteomes" id="UP000735302"/>
    </source>
</evidence>
<evidence type="ECO:0000256" key="1">
    <source>
        <dbReference type="SAM" id="MobiDB-lite"/>
    </source>
</evidence>
<feature type="region of interest" description="Disordered" evidence="1">
    <location>
        <begin position="1"/>
        <end position="32"/>
    </location>
</feature>
<gene>
    <name evidence="2" type="ORF">PoB_003062000</name>
</gene>
<feature type="compositionally biased region" description="Low complexity" evidence="1">
    <location>
        <begin position="23"/>
        <end position="32"/>
    </location>
</feature>
<evidence type="ECO:0000313" key="2">
    <source>
        <dbReference type="EMBL" id="GFO04115.1"/>
    </source>
</evidence>
<keyword evidence="3" id="KW-1185">Reference proteome</keyword>
<accession>A0AAV4A9R1</accession>